<evidence type="ECO:0000259" key="13">
    <source>
        <dbReference type="PROSITE" id="PS50146"/>
    </source>
</evidence>
<gene>
    <name evidence="14" type="ORF">AS033_07745</name>
    <name evidence="15" type="ORF">RSA11_08230</name>
</gene>
<evidence type="ECO:0000256" key="1">
    <source>
        <dbReference type="ARBA" id="ARBA00001946"/>
    </source>
</evidence>
<dbReference type="InterPro" id="IPR050187">
    <property type="entry name" value="Lipid_Phosphate_FormReg"/>
</dbReference>
<proteinExistence type="inferred from homology"/>
<keyword evidence="5" id="KW-0479">Metal-binding</keyword>
<dbReference type="NCBIfam" id="TIGR00147">
    <property type="entry name" value="YegS/Rv2252/BmrU family lipid kinase"/>
    <property type="match status" value="1"/>
</dbReference>
<dbReference type="SMART" id="SM00046">
    <property type="entry name" value="DAGKc"/>
    <property type="match status" value="1"/>
</dbReference>
<keyword evidence="7 14" id="KW-0418">Kinase</keyword>
<dbReference type="InterPro" id="IPR045540">
    <property type="entry name" value="YegS/DAGK_C"/>
</dbReference>
<name>A0A0V8GG83_9BACL</name>
<dbReference type="InterPro" id="IPR017438">
    <property type="entry name" value="ATP-NAD_kinase_N"/>
</dbReference>
<keyword evidence="4" id="KW-0808">Transferase</keyword>
<dbReference type="GO" id="GO:0005886">
    <property type="term" value="C:plasma membrane"/>
    <property type="evidence" value="ECO:0007669"/>
    <property type="project" value="TreeGrafter"/>
</dbReference>
<feature type="domain" description="DAGKc" evidence="13">
    <location>
        <begin position="1"/>
        <end position="131"/>
    </location>
</feature>
<evidence type="ECO:0000256" key="3">
    <source>
        <dbReference type="ARBA" id="ARBA00022516"/>
    </source>
</evidence>
<evidence type="ECO:0000256" key="10">
    <source>
        <dbReference type="ARBA" id="ARBA00023098"/>
    </source>
</evidence>
<dbReference type="Gene3D" id="3.40.50.10330">
    <property type="entry name" value="Probable inorganic polyphosphate/atp-NAD kinase, domain 1"/>
    <property type="match status" value="1"/>
</dbReference>
<evidence type="ECO:0000256" key="8">
    <source>
        <dbReference type="ARBA" id="ARBA00022840"/>
    </source>
</evidence>
<dbReference type="EMBL" id="LNQL01000002">
    <property type="protein sequence ID" value="KSU49253.1"/>
    <property type="molecule type" value="Genomic_DNA"/>
</dbReference>
<dbReference type="Proteomes" id="UP000072605">
    <property type="component" value="Unassembled WGS sequence"/>
</dbReference>
<evidence type="ECO:0000256" key="11">
    <source>
        <dbReference type="ARBA" id="ARBA00023209"/>
    </source>
</evidence>
<dbReference type="InterPro" id="IPR001206">
    <property type="entry name" value="Diacylglycerol_kinase_cat_dom"/>
</dbReference>
<sequence length="297" mass="32107">MSQAMLIINPSSGKELGKKHATLAEETLATRFETVDVRFTEKEHDATEFARHAAQSNYDAVIAMGGDGTVNEVITGIAEQPHRPTLGIVPLGTVNDLSRALHIPTDPEEAIQILADAPARPLDIGKYDDHYFMNVIAVGLIAEAVEEVSVEQKTSLGSVAYFIEGLKAFKDHSPYPIEIDSAEKQFDGEAHLLIIALTNSVGGFESFAEDAKVDDGLLHGFIITKLGFFDALQALPKLITGGLSKADQIEHFTTTRVEIRSKEELPINADGDTAGHVPVTVEVLPQHLTVFSPSSIE</sequence>
<dbReference type="RefSeq" id="WP_035398267.1">
    <property type="nucleotide sequence ID" value="NZ_FMYN01000002.1"/>
</dbReference>
<keyword evidence="8" id="KW-0067">ATP-binding</keyword>
<dbReference type="PANTHER" id="PTHR12358">
    <property type="entry name" value="SPHINGOSINE KINASE"/>
    <property type="match status" value="1"/>
</dbReference>
<keyword evidence="6" id="KW-0547">Nucleotide-binding</keyword>
<dbReference type="GeneID" id="90836107"/>
<dbReference type="PANTHER" id="PTHR12358:SF106">
    <property type="entry name" value="LIPID KINASE YEGS"/>
    <property type="match status" value="1"/>
</dbReference>
<accession>A0A0V8GG83</accession>
<dbReference type="AlphaFoldDB" id="A0A0V8GG83"/>
<comment type="caution">
    <text evidence="14">The sequence shown here is derived from an EMBL/GenBank/DDBJ whole genome shotgun (WGS) entry which is preliminary data.</text>
</comment>
<dbReference type="GO" id="GO:0046872">
    <property type="term" value="F:metal ion binding"/>
    <property type="evidence" value="ECO:0007669"/>
    <property type="project" value="UniProtKB-KW"/>
</dbReference>
<evidence type="ECO:0000256" key="6">
    <source>
        <dbReference type="ARBA" id="ARBA00022741"/>
    </source>
</evidence>
<evidence type="ECO:0000313" key="15">
    <source>
        <dbReference type="EMBL" id="KTR26805.1"/>
    </source>
</evidence>
<evidence type="ECO:0000256" key="2">
    <source>
        <dbReference type="ARBA" id="ARBA00005983"/>
    </source>
</evidence>
<dbReference type="GO" id="GO:0004143">
    <property type="term" value="F:ATP-dependent diacylglycerol kinase activity"/>
    <property type="evidence" value="ECO:0007669"/>
    <property type="project" value="TreeGrafter"/>
</dbReference>
<comment type="similarity">
    <text evidence="2">Belongs to the diacylglycerol/lipid kinase family.</text>
</comment>
<reference evidence="15 17" key="2">
    <citation type="journal article" date="2016" name="Front. Microbiol.">
        <title>Genomic Resource of Rice Seed Associated Bacteria.</title>
        <authorList>
            <person name="Midha S."/>
            <person name="Bansal K."/>
            <person name="Sharma S."/>
            <person name="Kumar N."/>
            <person name="Patil P.P."/>
            <person name="Chaudhry V."/>
            <person name="Patil P.B."/>
        </authorList>
    </citation>
    <scope>NUCLEOTIDE SEQUENCE [LARGE SCALE GENOMIC DNA]</scope>
    <source>
        <strain evidence="15 17">RSA11</strain>
    </source>
</reference>
<evidence type="ECO:0000313" key="16">
    <source>
        <dbReference type="Proteomes" id="UP000053797"/>
    </source>
</evidence>
<evidence type="ECO:0000256" key="7">
    <source>
        <dbReference type="ARBA" id="ARBA00022777"/>
    </source>
</evidence>
<dbReference type="GO" id="GO:0005524">
    <property type="term" value="F:ATP binding"/>
    <property type="evidence" value="ECO:0007669"/>
    <property type="project" value="UniProtKB-KW"/>
</dbReference>
<dbReference type="EMBL" id="LDQV01000020">
    <property type="protein sequence ID" value="KTR26805.1"/>
    <property type="molecule type" value="Genomic_DNA"/>
</dbReference>
<evidence type="ECO:0000256" key="12">
    <source>
        <dbReference type="ARBA" id="ARBA00023264"/>
    </source>
</evidence>
<keyword evidence="9" id="KW-0460">Magnesium</keyword>
<organism evidence="14 16">
    <name type="scientific">Exiguobacterium indicum</name>
    <dbReference type="NCBI Taxonomy" id="296995"/>
    <lineage>
        <taxon>Bacteria</taxon>
        <taxon>Bacillati</taxon>
        <taxon>Bacillota</taxon>
        <taxon>Bacilli</taxon>
        <taxon>Bacillales</taxon>
        <taxon>Bacillales Family XII. Incertae Sedis</taxon>
        <taxon>Exiguobacterium</taxon>
    </lineage>
</organism>
<dbReference type="InterPro" id="IPR016064">
    <property type="entry name" value="NAD/diacylglycerol_kinase_sf"/>
</dbReference>
<reference evidence="14 16" key="1">
    <citation type="journal article" date="2015" name="Int. J. Syst. Evol. Microbiol.">
        <title>Exiguobacterium enclense sp. nov., isolated from sediment.</title>
        <authorList>
            <person name="Dastager S.G."/>
            <person name="Mawlankar R."/>
            <person name="Sonalkar V.V."/>
            <person name="Thorat M.N."/>
            <person name="Mual P."/>
            <person name="Verma A."/>
            <person name="Krishnamurthi S."/>
            <person name="Tang S.K."/>
            <person name="Li W.J."/>
        </authorList>
    </citation>
    <scope>NUCLEOTIDE SEQUENCE [LARGE SCALE GENOMIC DNA]</scope>
    <source>
        <strain evidence="14 16">NIO-1109</strain>
    </source>
</reference>
<dbReference type="InterPro" id="IPR005218">
    <property type="entry name" value="Diacylglycerol/lipid_kinase"/>
</dbReference>
<dbReference type="Proteomes" id="UP000053797">
    <property type="component" value="Unassembled WGS sequence"/>
</dbReference>
<evidence type="ECO:0000256" key="9">
    <source>
        <dbReference type="ARBA" id="ARBA00022842"/>
    </source>
</evidence>
<dbReference type="Gene3D" id="2.60.200.40">
    <property type="match status" value="1"/>
</dbReference>
<keyword evidence="12" id="KW-1208">Phospholipid metabolism</keyword>
<dbReference type="SUPFAM" id="SSF111331">
    <property type="entry name" value="NAD kinase/diacylglycerol kinase-like"/>
    <property type="match status" value="1"/>
</dbReference>
<evidence type="ECO:0000256" key="5">
    <source>
        <dbReference type="ARBA" id="ARBA00022723"/>
    </source>
</evidence>
<dbReference type="Pfam" id="PF00781">
    <property type="entry name" value="DAGK_cat"/>
    <property type="match status" value="1"/>
</dbReference>
<keyword evidence="3" id="KW-0444">Lipid biosynthesis</keyword>
<dbReference type="PROSITE" id="PS50146">
    <property type="entry name" value="DAGK"/>
    <property type="match status" value="1"/>
</dbReference>
<evidence type="ECO:0000313" key="17">
    <source>
        <dbReference type="Proteomes" id="UP000072605"/>
    </source>
</evidence>
<dbReference type="GO" id="GO:0008654">
    <property type="term" value="P:phospholipid biosynthetic process"/>
    <property type="evidence" value="ECO:0007669"/>
    <property type="project" value="UniProtKB-KW"/>
</dbReference>
<keyword evidence="11" id="KW-0594">Phospholipid biosynthesis</keyword>
<evidence type="ECO:0000256" key="4">
    <source>
        <dbReference type="ARBA" id="ARBA00022679"/>
    </source>
</evidence>
<dbReference type="Pfam" id="PF19279">
    <property type="entry name" value="YegS_C"/>
    <property type="match status" value="1"/>
</dbReference>
<protein>
    <submittedName>
        <fullName evidence="14">Diacylglycerol kinase</fullName>
    </submittedName>
</protein>
<keyword evidence="10" id="KW-0443">Lipid metabolism</keyword>
<comment type="cofactor">
    <cofactor evidence="1">
        <name>Mg(2+)</name>
        <dbReference type="ChEBI" id="CHEBI:18420"/>
    </cofactor>
</comment>
<evidence type="ECO:0000313" key="14">
    <source>
        <dbReference type="EMBL" id="KSU49253.1"/>
    </source>
</evidence>
<dbReference type="OrthoDB" id="142078at2"/>